<dbReference type="EMBL" id="CP065321">
    <property type="protein sequence ID" value="QQR30700.1"/>
    <property type="molecule type" value="Genomic_DNA"/>
</dbReference>
<dbReference type="Pfam" id="PF07508">
    <property type="entry name" value="Recombinase"/>
    <property type="match status" value="1"/>
</dbReference>
<dbReference type="Proteomes" id="UP000196710">
    <property type="component" value="Chromosome"/>
</dbReference>
<accession>A0A1Z2XSL0</accession>
<feature type="domain" description="Resolvase/invertase-type recombinase catalytic" evidence="3">
    <location>
        <begin position="18"/>
        <end position="166"/>
    </location>
</feature>
<dbReference type="GO" id="GO:0003677">
    <property type="term" value="F:DNA binding"/>
    <property type="evidence" value="ECO:0007669"/>
    <property type="project" value="UniProtKB-KW"/>
</dbReference>
<keyword evidence="2" id="KW-0233">DNA recombination</keyword>
<dbReference type="Gene3D" id="3.90.1750.20">
    <property type="entry name" value="Putative Large Serine Recombinase, Chain B, Domain 2"/>
    <property type="match status" value="1"/>
</dbReference>
<name>A0A1Z2XSL0_9FIRM</name>
<evidence type="ECO:0000313" key="7">
    <source>
        <dbReference type="Proteomes" id="UP000196710"/>
    </source>
</evidence>
<protein>
    <submittedName>
        <fullName evidence="6">Recombinase family protein</fullName>
    </submittedName>
</protein>
<dbReference type="InterPro" id="IPR011109">
    <property type="entry name" value="DNA_bind_recombinase_dom"/>
</dbReference>
<evidence type="ECO:0000259" key="3">
    <source>
        <dbReference type="PROSITE" id="PS51736"/>
    </source>
</evidence>
<organism evidence="6 8">
    <name type="scientific">Acutalibacter muris</name>
    <dbReference type="NCBI Taxonomy" id="1796620"/>
    <lineage>
        <taxon>Bacteria</taxon>
        <taxon>Bacillati</taxon>
        <taxon>Bacillota</taxon>
        <taxon>Clostridia</taxon>
        <taxon>Eubacteriales</taxon>
        <taxon>Acutalibacteraceae</taxon>
        <taxon>Acutalibacter</taxon>
    </lineage>
</organism>
<evidence type="ECO:0000256" key="2">
    <source>
        <dbReference type="ARBA" id="ARBA00023172"/>
    </source>
</evidence>
<dbReference type="CDD" id="cd00338">
    <property type="entry name" value="Ser_Recombinase"/>
    <property type="match status" value="1"/>
</dbReference>
<dbReference type="Pfam" id="PF00239">
    <property type="entry name" value="Resolvase"/>
    <property type="match status" value="1"/>
</dbReference>
<evidence type="ECO:0000259" key="4">
    <source>
        <dbReference type="PROSITE" id="PS51737"/>
    </source>
</evidence>
<evidence type="ECO:0000313" key="5">
    <source>
        <dbReference type="EMBL" id="ASB41444.1"/>
    </source>
</evidence>
<dbReference type="PANTHER" id="PTHR30461:SF2">
    <property type="entry name" value="SERINE RECOMBINASE PINE-RELATED"/>
    <property type="match status" value="1"/>
</dbReference>
<dbReference type="KEGG" id="amur:ADH66_12760"/>
<dbReference type="SUPFAM" id="SSF53041">
    <property type="entry name" value="Resolvase-like"/>
    <property type="match status" value="1"/>
</dbReference>
<keyword evidence="1" id="KW-0238">DNA-binding</keyword>
<sequence length="507" mass="57708">MPQVQRIDPIMLPNEKESVAAYCRVSTNSADQLNSYNSQIAYYTKLINENPDWELYDIYADAGITGTSIEKRDEFQRMLADCREGKIKRVLVKSVSRFARNTTELLETTRKLNDLGVVVIFEEQGFDTSQVLGEMQLALFAMAAQEESFSISKNMRWSYQKRMQNGTFACCLPPVGYDLKNGTLTENHDAGIVKEIFKRYNSGEGMTKIAAYLNEQYPDGKSWGRTAISKVLRNEKYIGDSLLQKGFTSDTLPFVRKENKGERPQYYVEGTHTGIIDKRCFESSSTLRERRLHEKSKGKEHLFTHRLLCATCGHHMRQVTSNGKSYWLCAGRAGQVTDCDYFRLAEDSIIIASLNMMTKIFLNQDNIILPTIAHLREIEYTQSGSDTKLSELDLSLAALNDKSLTLQKLNTKGFISPEEYRFQSEALAAQRKRITAERNKKLNGLQSHSAIEKLEELQAILSSWPGLPTEFDIDQFDEVIEKIIPTADNKLTFRLHCGLELTEEIPS</sequence>
<dbReference type="PROSITE" id="PS51736">
    <property type="entry name" value="RECOMBINASES_3"/>
    <property type="match status" value="1"/>
</dbReference>
<dbReference type="SMART" id="SM00857">
    <property type="entry name" value="Resolvase"/>
    <property type="match status" value="1"/>
</dbReference>
<dbReference type="InterPro" id="IPR036162">
    <property type="entry name" value="Resolvase-like_N_sf"/>
</dbReference>
<reference evidence="7" key="2">
    <citation type="submission" date="2017-05" db="EMBL/GenBank/DDBJ databases">
        <title>Improved OligoMM genomes.</title>
        <authorList>
            <person name="Garzetti D."/>
        </authorList>
    </citation>
    <scope>NUCLEOTIDE SEQUENCE [LARGE SCALE GENOMIC DNA]</scope>
    <source>
        <strain evidence="7">KB18</strain>
    </source>
</reference>
<dbReference type="InterPro" id="IPR006119">
    <property type="entry name" value="Resolv_N"/>
</dbReference>
<evidence type="ECO:0000256" key="1">
    <source>
        <dbReference type="ARBA" id="ARBA00023125"/>
    </source>
</evidence>
<dbReference type="PANTHER" id="PTHR30461">
    <property type="entry name" value="DNA-INVERTASE FROM LAMBDOID PROPHAGE"/>
    <property type="match status" value="1"/>
</dbReference>
<dbReference type="EMBL" id="CP021422">
    <property type="protein sequence ID" value="ASB41444.1"/>
    <property type="molecule type" value="Genomic_DNA"/>
</dbReference>
<reference evidence="6 8" key="3">
    <citation type="submission" date="2020-11" db="EMBL/GenBank/DDBJ databases">
        <title>Closed and high quality bacterial genomes of the OMM12 community.</title>
        <authorList>
            <person name="Marbouty M."/>
            <person name="Lamy-Besnier Q."/>
            <person name="Debarbieux L."/>
            <person name="Koszul R."/>
        </authorList>
    </citation>
    <scope>NUCLEOTIDE SEQUENCE [LARGE SCALE GENOMIC DNA]</scope>
    <source>
        <strain evidence="6 8">KB18</strain>
    </source>
</reference>
<dbReference type="GO" id="GO:0000150">
    <property type="term" value="F:DNA strand exchange activity"/>
    <property type="evidence" value="ECO:0007669"/>
    <property type="project" value="InterPro"/>
</dbReference>
<dbReference type="Proteomes" id="UP000596035">
    <property type="component" value="Chromosome"/>
</dbReference>
<dbReference type="InterPro" id="IPR038109">
    <property type="entry name" value="DNA_bind_recomb_sf"/>
</dbReference>
<dbReference type="Gene3D" id="3.40.50.1390">
    <property type="entry name" value="Resolvase, N-terminal catalytic domain"/>
    <property type="match status" value="1"/>
</dbReference>
<gene>
    <name evidence="5" type="ORF">ADH66_12760</name>
    <name evidence="6" type="ORF">I5Q82_03070</name>
</gene>
<reference evidence="5" key="1">
    <citation type="journal article" date="2017" name="Genome Announc.">
        <title>High-Quality Whole-Genome Sequences of the Oligo-Mouse-Microbiota Bacterial Community.</title>
        <authorList>
            <person name="Garzetti D."/>
            <person name="Brugiroux S."/>
            <person name="Bunk B."/>
            <person name="Pukall R."/>
            <person name="McCoy K.D."/>
            <person name="Macpherson A.J."/>
            <person name="Stecher B."/>
        </authorList>
    </citation>
    <scope>NUCLEOTIDE SEQUENCE</scope>
    <source>
        <strain evidence="5">KB18</strain>
    </source>
</reference>
<dbReference type="RefSeq" id="WP_066540033.1">
    <property type="nucleotide sequence ID" value="NZ_CP021422.1"/>
</dbReference>
<evidence type="ECO:0000313" key="8">
    <source>
        <dbReference type="Proteomes" id="UP000596035"/>
    </source>
</evidence>
<dbReference type="PROSITE" id="PS51737">
    <property type="entry name" value="RECOMBINASE_DNA_BIND"/>
    <property type="match status" value="1"/>
</dbReference>
<dbReference type="AlphaFoldDB" id="A0A1Z2XSL0"/>
<proteinExistence type="predicted"/>
<dbReference type="InterPro" id="IPR050639">
    <property type="entry name" value="SSR_resolvase"/>
</dbReference>
<dbReference type="Pfam" id="PF13408">
    <property type="entry name" value="Zn_ribbon_recom"/>
    <property type="match status" value="1"/>
</dbReference>
<feature type="domain" description="Recombinase" evidence="4">
    <location>
        <begin position="174"/>
        <end position="294"/>
    </location>
</feature>
<keyword evidence="7" id="KW-1185">Reference proteome</keyword>
<dbReference type="InterPro" id="IPR025827">
    <property type="entry name" value="Zn_ribbon_recom_dom"/>
</dbReference>
<evidence type="ECO:0000313" key="6">
    <source>
        <dbReference type="EMBL" id="QQR30700.1"/>
    </source>
</evidence>